<comment type="caution">
    <text evidence="6">The sequence shown here is derived from an EMBL/GenBank/DDBJ whole genome shotgun (WGS) entry which is preliminary data.</text>
</comment>
<protein>
    <submittedName>
        <fullName evidence="6">Cytochrome P450</fullName>
    </submittedName>
</protein>
<evidence type="ECO:0000313" key="6">
    <source>
        <dbReference type="EMBL" id="KAK9783672.1"/>
    </source>
</evidence>
<evidence type="ECO:0000256" key="5">
    <source>
        <dbReference type="RuleBase" id="RU000461"/>
    </source>
</evidence>
<dbReference type="InterPro" id="IPR001128">
    <property type="entry name" value="Cyt_P450"/>
</dbReference>
<name>A0ABR2Y8X5_9PEZI</name>
<gene>
    <name evidence="6" type="ORF">SCAR479_00231</name>
</gene>
<comment type="cofactor">
    <cofactor evidence="1">
        <name>heme</name>
        <dbReference type="ChEBI" id="CHEBI:30413"/>
    </cofactor>
</comment>
<dbReference type="Proteomes" id="UP001465668">
    <property type="component" value="Unassembled WGS sequence"/>
</dbReference>
<dbReference type="InterPro" id="IPR017972">
    <property type="entry name" value="Cyt_P450_CS"/>
</dbReference>
<sequence length="505" mass="56461">MDYLCAPLLTYLLETLIFASVIYASANIIYNLNFHPLAKFPGPFLAAVTNVPYSYWFLSGRQPYKLLELHARYGPVVRTAPNELSFNTPESWRDIYGHRFGHKTFVKGKFYAGGSYAGIGTTSVVSERNPHTHRQMRSYLSGAFSEKSLAEQEQLVSQSVDKFICSLGVKGLGPGGCDLSALLEMLTFDITGELAFGESFGCLDKDVHHPWISVTCGALMQGALVDVLNRFPLLAKFILVVFRRKINKMTADTRMNENWALQAVQRRIHSKNPRQDFLARILDERDPRIISDEQIAAHASDLVVAGSDTSATALSACIYYLLQAPSAKLKLQTEIREEFGQYDDINGASTSALEYLNAVIREALRMYPPLPLGLPRVVPVGGATVNGEFLPEGITVSTNPLAACLSPQNFNEPLEFRPERWIGRNSEDSCAASQPFSLGPRACIGRNLAWMEMRTTLAKLIWMYDFELIDKTLDWHKDSEMHTLWRKPSLYIRAKQRCTPNGTSG</sequence>
<evidence type="ECO:0000256" key="1">
    <source>
        <dbReference type="ARBA" id="ARBA00001971"/>
    </source>
</evidence>
<evidence type="ECO:0000256" key="2">
    <source>
        <dbReference type="ARBA" id="ARBA00022617"/>
    </source>
</evidence>
<organism evidence="6 7">
    <name type="scientific">Seiridium cardinale</name>
    <dbReference type="NCBI Taxonomy" id="138064"/>
    <lineage>
        <taxon>Eukaryota</taxon>
        <taxon>Fungi</taxon>
        <taxon>Dikarya</taxon>
        <taxon>Ascomycota</taxon>
        <taxon>Pezizomycotina</taxon>
        <taxon>Sordariomycetes</taxon>
        <taxon>Xylariomycetidae</taxon>
        <taxon>Amphisphaeriales</taxon>
        <taxon>Sporocadaceae</taxon>
        <taxon>Seiridium</taxon>
    </lineage>
</organism>
<dbReference type="PRINTS" id="PR00385">
    <property type="entry name" value="P450"/>
</dbReference>
<proteinExistence type="inferred from homology"/>
<dbReference type="Gene3D" id="1.10.630.10">
    <property type="entry name" value="Cytochrome P450"/>
    <property type="match status" value="1"/>
</dbReference>
<dbReference type="InterPro" id="IPR002401">
    <property type="entry name" value="Cyt_P450_E_grp-I"/>
</dbReference>
<dbReference type="EMBL" id="JARVKM010000001">
    <property type="protein sequence ID" value="KAK9783672.1"/>
    <property type="molecule type" value="Genomic_DNA"/>
</dbReference>
<dbReference type="SUPFAM" id="SSF48264">
    <property type="entry name" value="Cytochrome P450"/>
    <property type="match status" value="1"/>
</dbReference>
<keyword evidence="5" id="KW-0560">Oxidoreductase</keyword>
<keyword evidence="3 5" id="KW-0479">Metal-binding</keyword>
<reference evidence="6 7" key="1">
    <citation type="submission" date="2024-02" db="EMBL/GenBank/DDBJ databases">
        <title>First draft genome assembly of two strains of Seiridium cardinale.</title>
        <authorList>
            <person name="Emiliani G."/>
            <person name="Scali E."/>
        </authorList>
    </citation>
    <scope>NUCLEOTIDE SEQUENCE [LARGE SCALE GENOMIC DNA]</scope>
    <source>
        <strain evidence="6 7">BM-138-000479</strain>
    </source>
</reference>
<evidence type="ECO:0000256" key="3">
    <source>
        <dbReference type="ARBA" id="ARBA00022723"/>
    </source>
</evidence>
<dbReference type="CDD" id="cd11058">
    <property type="entry name" value="CYP60B-like"/>
    <property type="match status" value="1"/>
</dbReference>
<comment type="similarity">
    <text evidence="5">Belongs to the cytochrome P450 family.</text>
</comment>
<dbReference type="Pfam" id="PF00067">
    <property type="entry name" value="p450"/>
    <property type="match status" value="1"/>
</dbReference>
<keyword evidence="7" id="KW-1185">Reference proteome</keyword>
<dbReference type="PRINTS" id="PR00463">
    <property type="entry name" value="EP450I"/>
</dbReference>
<keyword evidence="4 5" id="KW-0408">Iron</keyword>
<dbReference type="PROSITE" id="PS00086">
    <property type="entry name" value="CYTOCHROME_P450"/>
    <property type="match status" value="1"/>
</dbReference>
<dbReference type="InterPro" id="IPR050121">
    <property type="entry name" value="Cytochrome_P450_monoxygenase"/>
</dbReference>
<evidence type="ECO:0000256" key="4">
    <source>
        <dbReference type="ARBA" id="ARBA00023004"/>
    </source>
</evidence>
<dbReference type="PANTHER" id="PTHR24305">
    <property type="entry name" value="CYTOCHROME P450"/>
    <property type="match status" value="1"/>
</dbReference>
<dbReference type="InterPro" id="IPR036396">
    <property type="entry name" value="Cyt_P450_sf"/>
</dbReference>
<accession>A0ABR2Y8X5</accession>
<dbReference type="PANTHER" id="PTHR24305:SF161">
    <property type="entry name" value="P450, PUTATIVE (EUROFUNG)-RELATED"/>
    <property type="match status" value="1"/>
</dbReference>
<keyword evidence="5" id="KW-0503">Monooxygenase</keyword>
<evidence type="ECO:0000313" key="7">
    <source>
        <dbReference type="Proteomes" id="UP001465668"/>
    </source>
</evidence>
<keyword evidence="2 5" id="KW-0349">Heme</keyword>